<dbReference type="OrthoDB" id="9772484at2"/>
<dbReference type="InterPro" id="IPR002081">
    <property type="entry name" value="Cryptochrome/DNA_photolyase_1"/>
</dbReference>
<dbReference type="PANTHER" id="PTHR11455">
    <property type="entry name" value="CRYPTOCHROME"/>
    <property type="match status" value="1"/>
</dbReference>
<feature type="binding site" evidence="5">
    <location>
        <begin position="370"/>
        <end position="372"/>
    </location>
    <ligand>
        <name>FAD</name>
        <dbReference type="ChEBI" id="CHEBI:57692"/>
    </ligand>
</feature>
<dbReference type="GeneID" id="31491753"/>
<keyword evidence="2 5" id="KW-0285">Flavoprotein</keyword>
<evidence type="ECO:0000313" key="9">
    <source>
        <dbReference type="EMBL" id="ADE86685.1"/>
    </source>
</evidence>
<feature type="site" description="Electron transfer via tryptophanyl radical" evidence="6">
    <location>
        <position position="357"/>
    </location>
</feature>
<evidence type="ECO:0000256" key="5">
    <source>
        <dbReference type="PIRSR" id="PIRSR602081-1"/>
    </source>
</evidence>
<keyword evidence="10" id="KW-1185">Reference proteome</keyword>
<dbReference type="STRING" id="272942.RCAP_rcc02958"/>
<dbReference type="GO" id="GO:0003904">
    <property type="term" value="F:deoxyribodipyrimidine photo-lyase activity"/>
    <property type="evidence" value="ECO:0007669"/>
    <property type="project" value="UniProtKB-EC"/>
</dbReference>
<dbReference type="SUPFAM" id="SSF52425">
    <property type="entry name" value="Cryptochrome/photolyase, N-terminal domain"/>
    <property type="match status" value="1"/>
</dbReference>
<evidence type="ECO:0000313" key="10">
    <source>
        <dbReference type="Proteomes" id="UP000002361"/>
    </source>
</evidence>
<gene>
    <name evidence="9" type="primary">phrB</name>
    <name evidence="9" type="ordered locus">RCAP_rcc02958</name>
</gene>
<name>D5APW6_RHOCB</name>
<dbReference type="PROSITE" id="PS51645">
    <property type="entry name" value="PHR_CRY_ALPHA_BETA"/>
    <property type="match status" value="1"/>
</dbReference>
<dbReference type="PANTHER" id="PTHR11455:SF9">
    <property type="entry name" value="CRYPTOCHROME CIRCADIAN CLOCK 5 ISOFORM X1"/>
    <property type="match status" value="1"/>
</dbReference>
<dbReference type="Gene3D" id="3.40.50.620">
    <property type="entry name" value="HUPs"/>
    <property type="match status" value="1"/>
</dbReference>
<dbReference type="RefSeq" id="WP_013068658.1">
    <property type="nucleotide sequence ID" value="NC_014034.1"/>
</dbReference>
<evidence type="ECO:0000256" key="4">
    <source>
        <dbReference type="ARBA" id="ARBA00022991"/>
    </source>
</evidence>
<dbReference type="AlphaFoldDB" id="D5APW6"/>
<reference evidence="9 10" key="2">
    <citation type="journal article" date="2010" name="J. Bacteriol.">
        <title>Complete genome sequence of the photosynthetic purple nonsulfur bacterium Rhodobacter capsulatus SB 1003.</title>
        <authorList>
            <person name="Strnad H."/>
            <person name="Lapidus A."/>
            <person name="Paces J."/>
            <person name="Ulbrich P."/>
            <person name="Vlcek C."/>
            <person name="Paces V."/>
            <person name="Haselkorn R."/>
        </authorList>
    </citation>
    <scope>NUCLEOTIDE SEQUENCE [LARGE SCALE GENOMIC DNA]</scope>
    <source>
        <strain evidence="10">ATCC BAA-309 / NBRC 16581 / SB1003</strain>
    </source>
</reference>
<reference key="1">
    <citation type="submission" date="2008-12" db="EMBL/GenBank/DDBJ databases">
        <title>Complete genome sequence of Rhodobacter capsulatus SB1003.</title>
        <authorList>
            <person name="Strnad H."/>
            <person name="Lapidus A."/>
            <person name="Vlcek C."/>
            <person name="Ulbrich P."/>
            <person name="Paces J."/>
            <person name="Maltsev N."/>
            <person name="Kumar V."/>
            <person name="Kogan Y."/>
            <person name="Milgram A."/>
            <person name="Rebrekov D."/>
            <person name="Mazur M."/>
            <person name="Cox R."/>
            <person name="Kyrpides N."/>
            <person name="Kolar M."/>
            <person name="Sachova J."/>
            <person name="Ridl J."/>
            <person name="Ivanova N."/>
            <person name="Kapatral V."/>
            <person name="Los T."/>
            <person name="Lykidis A."/>
            <person name="Mikhailova N."/>
            <person name="Reznik G."/>
            <person name="Vasieva O."/>
            <person name="Fonstein M."/>
            <person name="Paces V."/>
            <person name="Haselkorn R."/>
        </authorList>
    </citation>
    <scope>NUCLEOTIDE SEQUENCE</scope>
    <source>
        <strain>SB1003</strain>
    </source>
</reference>
<dbReference type="Pfam" id="PF03441">
    <property type="entry name" value="FAD_binding_7"/>
    <property type="match status" value="1"/>
</dbReference>
<dbReference type="GO" id="GO:0003677">
    <property type="term" value="F:DNA binding"/>
    <property type="evidence" value="ECO:0007669"/>
    <property type="project" value="TreeGrafter"/>
</dbReference>
<keyword evidence="9" id="KW-0456">Lyase</keyword>
<comment type="cofactor">
    <cofactor evidence="5">
        <name>FAD</name>
        <dbReference type="ChEBI" id="CHEBI:57692"/>
    </cofactor>
    <text evidence="5">Binds 1 FAD per subunit.</text>
</comment>
<evidence type="ECO:0000256" key="2">
    <source>
        <dbReference type="ARBA" id="ARBA00022630"/>
    </source>
</evidence>
<keyword evidence="3 5" id="KW-0274">FAD</keyword>
<evidence type="ECO:0000256" key="1">
    <source>
        <dbReference type="ARBA" id="ARBA00001932"/>
    </source>
</evidence>
<dbReference type="InterPro" id="IPR036155">
    <property type="entry name" value="Crypto/Photolyase_N_sf"/>
</dbReference>
<dbReference type="Gene3D" id="1.10.579.10">
    <property type="entry name" value="DNA Cyclobutane Dipyrimidine Photolyase, subunit A, domain 3"/>
    <property type="match status" value="1"/>
</dbReference>
<dbReference type="GO" id="GO:0006950">
    <property type="term" value="P:response to stress"/>
    <property type="evidence" value="ECO:0007669"/>
    <property type="project" value="UniProtKB-ARBA"/>
</dbReference>
<dbReference type="GO" id="GO:0006139">
    <property type="term" value="P:nucleobase-containing compound metabolic process"/>
    <property type="evidence" value="ECO:0007669"/>
    <property type="project" value="UniProtKB-ARBA"/>
</dbReference>
<dbReference type="InterPro" id="IPR006050">
    <property type="entry name" value="DNA_photolyase_N"/>
</dbReference>
<dbReference type="InterPro" id="IPR014729">
    <property type="entry name" value="Rossmann-like_a/b/a_fold"/>
</dbReference>
<dbReference type="KEGG" id="rcp:RCAP_rcc02958"/>
<comment type="cofactor">
    <cofactor evidence="1">
        <name>(6R)-5,10-methylene-5,6,7,8-tetrahydrofolate</name>
        <dbReference type="ChEBI" id="CHEBI:15636"/>
    </cofactor>
</comment>
<dbReference type="GO" id="GO:0071949">
    <property type="term" value="F:FAD binding"/>
    <property type="evidence" value="ECO:0007669"/>
    <property type="project" value="TreeGrafter"/>
</dbReference>
<dbReference type="InterPro" id="IPR005101">
    <property type="entry name" value="Cryptochr/Photolyase_FAD-bd"/>
</dbReference>
<evidence type="ECO:0000256" key="6">
    <source>
        <dbReference type="PIRSR" id="PIRSR602081-2"/>
    </source>
</evidence>
<feature type="binding site" evidence="5">
    <location>
        <begin position="235"/>
        <end position="239"/>
    </location>
    <ligand>
        <name>FAD</name>
        <dbReference type="ChEBI" id="CHEBI:57692"/>
    </ligand>
</feature>
<sequence>MRDETPILLWLRRDFRLSDHPMLSAAAASGRPVLALFILDPLAEAYGAAPKWRLEQALAAFAPALAACGVPLVLRRGPALAVLRQVLAESGAGAVWWSRDLDPAAIARDTEVKTALRAEGLEARSFDGQLLFAPWAVQTGQGGPYRVYTPYWRAVRGLTVAPPLAPVTALRPGPVLRGESLDALGLGRAMRRGGAVVAKYARVGEAAAQARLERFLREGIETYQARRDFLAENATSELSEHLAWGEISPRVIWHAGAQAMAEGRAGAETFLKELVWREFAWHLMFYYPRLATENWRPDWDSFPWAGESAAAERWRRGQTGEPIVDAAMREMYVTGRMHNRARMIVASYLTKHLLTDWRIGLAWFEDCLIDHDPAANAMGWQWVAGCGPDAAPYFRIFNPASQAEKFDPEGRYRRAWLAEGNRHAPQTAQDFFAAVPRSWGLVPGAALSAPLIDLAAGRDRALAAYAARPKTGQTGTGAATIAS</sequence>
<dbReference type="Gene3D" id="1.25.40.80">
    <property type="match status" value="1"/>
</dbReference>
<evidence type="ECO:0000259" key="8">
    <source>
        <dbReference type="PROSITE" id="PS51645"/>
    </source>
</evidence>
<feature type="site" description="Electron transfer via tryptophanyl radical" evidence="6">
    <location>
        <position position="304"/>
    </location>
</feature>
<dbReference type="eggNOG" id="COG0415">
    <property type="taxonomic scope" value="Bacteria"/>
</dbReference>
<dbReference type="PROSITE" id="PS00394">
    <property type="entry name" value="DNA_PHOTOLYASES_1_1"/>
    <property type="match status" value="1"/>
</dbReference>
<dbReference type="Proteomes" id="UP000002361">
    <property type="component" value="Chromosome"/>
</dbReference>
<organism evidence="9 10">
    <name type="scientific">Rhodobacter capsulatus (strain ATCC BAA-309 / NBRC 16581 / SB1003)</name>
    <dbReference type="NCBI Taxonomy" id="272942"/>
    <lineage>
        <taxon>Bacteria</taxon>
        <taxon>Pseudomonadati</taxon>
        <taxon>Pseudomonadota</taxon>
        <taxon>Alphaproteobacteria</taxon>
        <taxon>Rhodobacterales</taxon>
        <taxon>Rhodobacter group</taxon>
        <taxon>Rhodobacter</taxon>
    </lineage>
</organism>
<protein>
    <submittedName>
        <fullName evidence="9">Deoxyribodipyrimidine photo-lyase</fullName>
        <ecNumber evidence="9">4.1.99.3</ecNumber>
    </submittedName>
</protein>
<dbReference type="EMBL" id="CP001312">
    <property type="protein sequence ID" value="ADE86685.1"/>
    <property type="molecule type" value="Genomic_DNA"/>
</dbReference>
<dbReference type="InterPro" id="IPR018394">
    <property type="entry name" value="DNA_photolyase_1_CS_C"/>
</dbReference>
<dbReference type="PRINTS" id="PR00147">
    <property type="entry name" value="DNAPHOTLYASE"/>
</dbReference>
<feature type="site" description="Electron transfer via tryptophanyl radical" evidence="6">
    <location>
        <position position="380"/>
    </location>
</feature>
<dbReference type="SUPFAM" id="SSF48173">
    <property type="entry name" value="Cryptochrome/photolyase FAD-binding domain"/>
    <property type="match status" value="1"/>
</dbReference>
<accession>D5APW6</accession>
<dbReference type="Pfam" id="PF00875">
    <property type="entry name" value="DNA_photolyase"/>
    <property type="match status" value="1"/>
</dbReference>
<feature type="binding site" evidence="5">
    <location>
        <position position="270"/>
    </location>
    <ligand>
        <name>FAD</name>
        <dbReference type="ChEBI" id="CHEBI:57692"/>
    </ligand>
</feature>
<dbReference type="EC" id="4.1.99.3" evidence="9"/>
<dbReference type="InterPro" id="IPR036134">
    <property type="entry name" value="Crypto/Photolyase_FAD-like_sf"/>
</dbReference>
<feature type="binding site" evidence="5">
    <location>
        <position position="223"/>
    </location>
    <ligand>
        <name>FAD</name>
        <dbReference type="ChEBI" id="CHEBI:57692"/>
    </ligand>
</feature>
<keyword evidence="4 7" id="KW-0157">Chromophore</keyword>
<dbReference type="HOGENOM" id="CLU_010348_2_2_5"/>
<feature type="domain" description="Photolyase/cryptochrome alpha/beta" evidence="8">
    <location>
        <begin position="5"/>
        <end position="131"/>
    </location>
</feature>
<dbReference type="GO" id="GO:0009416">
    <property type="term" value="P:response to light stimulus"/>
    <property type="evidence" value="ECO:0007669"/>
    <property type="project" value="TreeGrafter"/>
</dbReference>
<evidence type="ECO:0000256" key="3">
    <source>
        <dbReference type="ARBA" id="ARBA00022827"/>
    </source>
</evidence>
<comment type="similarity">
    <text evidence="7">Belongs to the DNA photolyase family.</text>
</comment>
<proteinExistence type="inferred from homology"/>
<evidence type="ECO:0000256" key="7">
    <source>
        <dbReference type="RuleBase" id="RU004182"/>
    </source>
</evidence>